<comment type="caution">
    <text evidence="1">The sequence shown here is derived from an EMBL/GenBank/DDBJ whole genome shotgun (WGS) entry which is preliminary data.</text>
</comment>
<evidence type="ECO:0000313" key="1">
    <source>
        <dbReference type="EMBL" id="KRL91639.1"/>
    </source>
</evidence>
<dbReference type="EMBL" id="AZFK01000018">
    <property type="protein sequence ID" value="KRL91639.1"/>
    <property type="molecule type" value="Genomic_DNA"/>
</dbReference>
<dbReference type="InterPro" id="IPR036388">
    <property type="entry name" value="WH-like_DNA-bd_sf"/>
</dbReference>
<reference evidence="1 2" key="1">
    <citation type="journal article" date="2015" name="Genome Announc.">
        <title>Expanding the biotechnology potential of lactobacilli through comparative genomics of 213 strains and associated genera.</title>
        <authorList>
            <person name="Sun Z."/>
            <person name="Harris H.M."/>
            <person name="McCann A."/>
            <person name="Guo C."/>
            <person name="Argimon S."/>
            <person name="Zhang W."/>
            <person name="Yang X."/>
            <person name="Jeffery I.B."/>
            <person name="Cooney J.C."/>
            <person name="Kagawa T.F."/>
            <person name="Liu W."/>
            <person name="Song Y."/>
            <person name="Salvetti E."/>
            <person name="Wrobel A."/>
            <person name="Rasinkangas P."/>
            <person name="Parkhill J."/>
            <person name="Rea M.C."/>
            <person name="O'Sullivan O."/>
            <person name="Ritari J."/>
            <person name="Douillard F.P."/>
            <person name="Paul Ross R."/>
            <person name="Yang R."/>
            <person name="Briner A.E."/>
            <person name="Felis G.E."/>
            <person name="de Vos W.M."/>
            <person name="Barrangou R."/>
            <person name="Klaenhammer T.R."/>
            <person name="Caufield P.W."/>
            <person name="Cui Y."/>
            <person name="Zhang H."/>
            <person name="O'Toole P.W."/>
        </authorList>
    </citation>
    <scope>NUCLEOTIDE SEQUENCE [LARGE SCALE GENOMIC DNA]</scope>
    <source>
        <strain evidence="1 2">DSM 15946</strain>
    </source>
</reference>
<dbReference type="RefSeq" id="WP_056954020.1">
    <property type="nucleotide sequence ID" value="NZ_AZFK01000018.1"/>
</dbReference>
<accession>A0A0R1UDZ7</accession>
<dbReference type="AlphaFoldDB" id="A0A0R1UDZ7"/>
<protein>
    <submittedName>
        <fullName evidence="1">Uncharacterized protein</fullName>
    </submittedName>
</protein>
<evidence type="ECO:0000313" key="2">
    <source>
        <dbReference type="Proteomes" id="UP000050816"/>
    </source>
</evidence>
<name>A0A0R1UDZ7_9LACO</name>
<organism evidence="1 2">
    <name type="scientific">Limosilactobacillus ingluviei DSM 15946</name>
    <dbReference type="NCBI Taxonomy" id="1423760"/>
    <lineage>
        <taxon>Bacteria</taxon>
        <taxon>Bacillati</taxon>
        <taxon>Bacillota</taxon>
        <taxon>Bacilli</taxon>
        <taxon>Lactobacillales</taxon>
        <taxon>Lactobacillaceae</taxon>
        <taxon>Limosilactobacillus</taxon>
    </lineage>
</organism>
<dbReference type="Gene3D" id="1.10.10.10">
    <property type="entry name" value="Winged helix-like DNA-binding domain superfamily/Winged helix DNA-binding domain"/>
    <property type="match status" value="1"/>
</dbReference>
<dbReference type="PATRIC" id="fig|1423760.3.peg.1114"/>
<proteinExistence type="predicted"/>
<gene>
    <name evidence="1" type="ORF">FC43_GL001057</name>
</gene>
<dbReference type="Proteomes" id="UP000050816">
    <property type="component" value="Unassembled WGS sequence"/>
</dbReference>
<sequence length="112" mass="12796">MMRNYKGQRVFVVNRYKFGGVSYVDLKNEGTGELFESVPVSELNNDKKTEKVTKESVGKTVIFQNGDSKTELEEGSDEYKKFIKDNKLNPKFVANCLKGITKTHKGFKISYK</sequence>